<sequence length="237" mass="26920">MSKLTVSYTQSSIKDKGKGIMIEPERPLKRKDQIAADKEHQEVKVIEMEMQDIGTRTTTKGMCKWNPLMHWLYKTMLCLFKMNWDMTRIAVLEFEVKDKSNVVTRLTNQLDETLKEKEDLKAKLEQFETSSKNLSKLINCQLSTKDKTSLGYEDQLSESNSEVPTSVFDGRSSDGDDNQANDRFKKGNEYHEVPPPLTGNYMPPLADLSFTGLDDSVYRPTANKTSASTSQDDANVT</sequence>
<feature type="coiled-coil region" evidence="1">
    <location>
        <begin position="96"/>
        <end position="137"/>
    </location>
</feature>
<keyword evidence="1" id="KW-0175">Coiled coil</keyword>
<gene>
    <name evidence="3" type="ORF">Tco_1003782</name>
</gene>
<feature type="compositionally biased region" description="Basic and acidic residues" evidence="2">
    <location>
        <begin position="180"/>
        <end position="192"/>
    </location>
</feature>
<evidence type="ECO:0000256" key="2">
    <source>
        <dbReference type="SAM" id="MobiDB-lite"/>
    </source>
</evidence>
<dbReference type="Proteomes" id="UP001151760">
    <property type="component" value="Unassembled WGS sequence"/>
</dbReference>
<dbReference type="EMBL" id="BQNB010017182">
    <property type="protein sequence ID" value="GJT60249.1"/>
    <property type="molecule type" value="Genomic_DNA"/>
</dbReference>
<protein>
    <submittedName>
        <fullName evidence="3">Uncharacterized protein</fullName>
    </submittedName>
</protein>
<evidence type="ECO:0000313" key="3">
    <source>
        <dbReference type="EMBL" id="GJT60249.1"/>
    </source>
</evidence>
<name>A0ABQ5FB12_9ASTR</name>
<comment type="caution">
    <text evidence="3">The sequence shown here is derived from an EMBL/GenBank/DDBJ whole genome shotgun (WGS) entry which is preliminary data.</text>
</comment>
<keyword evidence="4" id="KW-1185">Reference proteome</keyword>
<organism evidence="3 4">
    <name type="scientific">Tanacetum coccineum</name>
    <dbReference type="NCBI Taxonomy" id="301880"/>
    <lineage>
        <taxon>Eukaryota</taxon>
        <taxon>Viridiplantae</taxon>
        <taxon>Streptophyta</taxon>
        <taxon>Embryophyta</taxon>
        <taxon>Tracheophyta</taxon>
        <taxon>Spermatophyta</taxon>
        <taxon>Magnoliopsida</taxon>
        <taxon>eudicotyledons</taxon>
        <taxon>Gunneridae</taxon>
        <taxon>Pentapetalae</taxon>
        <taxon>asterids</taxon>
        <taxon>campanulids</taxon>
        <taxon>Asterales</taxon>
        <taxon>Asteraceae</taxon>
        <taxon>Asteroideae</taxon>
        <taxon>Anthemideae</taxon>
        <taxon>Anthemidinae</taxon>
        <taxon>Tanacetum</taxon>
    </lineage>
</organism>
<feature type="region of interest" description="Disordered" evidence="2">
    <location>
        <begin position="151"/>
        <end position="237"/>
    </location>
</feature>
<reference evidence="3" key="2">
    <citation type="submission" date="2022-01" db="EMBL/GenBank/DDBJ databases">
        <authorList>
            <person name="Yamashiro T."/>
            <person name="Shiraishi A."/>
            <person name="Satake H."/>
            <person name="Nakayama K."/>
        </authorList>
    </citation>
    <scope>NUCLEOTIDE SEQUENCE</scope>
</reference>
<reference evidence="3" key="1">
    <citation type="journal article" date="2022" name="Int. J. Mol. Sci.">
        <title>Draft Genome of Tanacetum Coccineum: Genomic Comparison of Closely Related Tanacetum-Family Plants.</title>
        <authorList>
            <person name="Yamashiro T."/>
            <person name="Shiraishi A."/>
            <person name="Nakayama K."/>
            <person name="Satake H."/>
        </authorList>
    </citation>
    <scope>NUCLEOTIDE SEQUENCE</scope>
</reference>
<feature type="compositionally biased region" description="Polar residues" evidence="2">
    <location>
        <begin position="222"/>
        <end position="237"/>
    </location>
</feature>
<evidence type="ECO:0000313" key="4">
    <source>
        <dbReference type="Proteomes" id="UP001151760"/>
    </source>
</evidence>
<proteinExistence type="predicted"/>
<evidence type="ECO:0000256" key="1">
    <source>
        <dbReference type="SAM" id="Coils"/>
    </source>
</evidence>
<accession>A0ABQ5FB12</accession>